<proteinExistence type="inferred from homology"/>
<dbReference type="Pfam" id="PF03693">
    <property type="entry name" value="ParD_antitoxin"/>
    <property type="match status" value="1"/>
</dbReference>
<dbReference type="GO" id="GO:0006355">
    <property type="term" value="P:regulation of DNA-templated transcription"/>
    <property type="evidence" value="ECO:0007669"/>
    <property type="project" value="InterPro"/>
</dbReference>
<dbReference type="RefSeq" id="WP_095072630.1">
    <property type="nucleotide sequence ID" value="NZ_LT899436.1"/>
</dbReference>
<dbReference type="NCBIfam" id="TIGR02606">
    <property type="entry name" value="antidote_CC2985"/>
    <property type="match status" value="1"/>
</dbReference>
<dbReference type="InterPro" id="IPR038296">
    <property type="entry name" value="ParD_sf"/>
</dbReference>
<evidence type="ECO:0000313" key="3">
    <source>
        <dbReference type="EMBL" id="SNR16236.1"/>
    </source>
</evidence>
<dbReference type="EMBL" id="LT899436">
    <property type="protein sequence ID" value="SNR16236.1"/>
    <property type="molecule type" value="Genomic_DNA"/>
</dbReference>
<keyword evidence="4" id="KW-1185">Reference proteome</keyword>
<dbReference type="Proteomes" id="UP000215214">
    <property type="component" value="Chromosome TJEJU"/>
</dbReference>
<reference evidence="3 4" key="1">
    <citation type="submission" date="2017-07" db="EMBL/GenBank/DDBJ databases">
        <authorList>
            <person name="Sun Z.S."/>
            <person name="Albrecht U."/>
            <person name="Echele G."/>
            <person name="Lee C.C."/>
        </authorList>
    </citation>
    <scope>NUCLEOTIDE SEQUENCE [LARGE SCALE GENOMIC DNA]</scope>
    <source>
        <strain evidence="4">type strain: KCTC 22618</strain>
    </source>
</reference>
<evidence type="ECO:0000313" key="4">
    <source>
        <dbReference type="Proteomes" id="UP000215214"/>
    </source>
</evidence>
<sequence>MATVRKSITFTKQQDAWIKSQIEGGDYTNDSEYIRDLIRKDQANNSKLNYLRMAVQKGLDSDVSEKSVQDIIEAKIKEKQ</sequence>
<comment type="similarity">
    <text evidence="1">Belongs to the ParD antitoxin family.</text>
</comment>
<protein>
    <submittedName>
        <fullName evidence="3">Addiction module antidote protein, CC2985 family</fullName>
    </submittedName>
</protein>
<dbReference type="SUPFAM" id="SSF47598">
    <property type="entry name" value="Ribbon-helix-helix"/>
    <property type="match status" value="1"/>
</dbReference>
<gene>
    <name evidence="3" type="ORF">TJEJU_2552</name>
</gene>
<dbReference type="InterPro" id="IPR022789">
    <property type="entry name" value="ParD"/>
</dbReference>
<dbReference type="KEGG" id="tje:TJEJU_2552"/>
<name>A0A238UB79_9FLAO</name>
<dbReference type="PANTHER" id="PTHR36582:SF2">
    <property type="entry name" value="ANTITOXIN PARD"/>
    <property type="match status" value="1"/>
</dbReference>
<evidence type="ECO:0000256" key="2">
    <source>
        <dbReference type="ARBA" id="ARBA00022649"/>
    </source>
</evidence>
<evidence type="ECO:0000256" key="1">
    <source>
        <dbReference type="ARBA" id="ARBA00008580"/>
    </source>
</evidence>
<organism evidence="3 4">
    <name type="scientific">Tenacibaculum jejuense</name>
    <dbReference type="NCBI Taxonomy" id="584609"/>
    <lineage>
        <taxon>Bacteria</taxon>
        <taxon>Pseudomonadati</taxon>
        <taxon>Bacteroidota</taxon>
        <taxon>Flavobacteriia</taxon>
        <taxon>Flavobacteriales</taxon>
        <taxon>Flavobacteriaceae</taxon>
        <taxon>Tenacibaculum</taxon>
    </lineage>
</organism>
<keyword evidence="2" id="KW-1277">Toxin-antitoxin system</keyword>
<dbReference type="Gene3D" id="6.10.10.120">
    <property type="entry name" value="Antitoxin ParD1-like"/>
    <property type="match status" value="1"/>
</dbReference>
<accession>A0A238UB79</accession>
<dbReference type="OrthoDB" id="9811310at2"/>
<dbReference type="InterPro" id="IPR010985">
    <property type="entry name" value="Ribbon_hlx_hlx"/>
</dbReference>
<dbReference type="PANTHER" id="PTHR36582">
    <property type="entry name" value="ANTITOXIN PARD"/>
    <property type="match status" value="1"/>
</dbReference>
<dbReference type="AlphaFoldDB" id="A0A238UB79"/>